<dbReference type="AlphaFoldDB" id="A0A1H4FV56"/>
<dbReference type="InterPro" id="IPR003439">
    <property type="entry name" value="ABC_transporter-like_ATP-bd"/>
</dbReference>
<dbReference type="PROSITE" id="PS00211">
    <property type="entry name" value="ABC_TRANSPORTER_1"/>
    <property type="match status" value="1"/>
</dbReference>
<evidence type="ECO:0000256" key="1">
    <source>
        <dbReference type="ARBA" id="ARBA00022448"/>
    </source>
</evidence>
<organism evidence="5 6">
    <name type="scientific">Chitinophaga terrae</name>
    <name type="common">ex Kim and Jung 2007</name>
    <dbReference type="NCBI Taxonomy" id="408074"/>
    <lineage>
        <taxon>Bacteria</taxon>
        <taxon>Pseudomonadati</taxon>
        <taxon>Bacteroidota</taxon>
        <taxon>Chitinophagia</taxon>
        <taxon>Chitinophagales</taxon>
        <taxon>Chitinophagaceae</taxon>
        <taxon>Chitinophaga</taxon>
    </lineage>
</organism>
<dbReference type="Proteomes" id="UP000199656">
    <property type="component" value="Unassembled WGS sequence"/>
</dbReference>
<dbReference type="PROSITE" id="PS50893">
    <property type="entry name" value="ABC_TRANSPORTER_2"/>
    <property type="match status" value="1"/>
</dbReference>
<accession>A0A1H4FV56</accession>
<keyword evidence="3 5" id="KW-0067">ATP-binding</keyword>
<protein>
    <submittedName>
        <fullName evidence="5">ABC-2 type transport system ATP-binding protein</fullName>
    </submittedName>
</protein>
<keyword evidence="2" id="KW-0547">Nucleotide-binding</keyword>
<reference evidence="6" key="1">
    <citation type="submission" date="2016-10" db="EMBL/GenBank/DDBJ databases">
        <authorList>
            <person name="Varghese N."/>
            <person name="Submissions S."/>
        </authorList>
    </citation>
    <scope>NUCLEOTIDE SEQUENCE [LARGE SCALE GENOMIC DNA]</scope>
    <source>
        <strain evidence="6">DSM 23920</strain>
    </source>
</reference>
<dbReference type="SUPFAM" id="SSF52540">
    <property type="entry name" value="P-loop containing nucleoside triphosphate hydrolases"/>
    <property type="match status" value="1"/>
</dbReference>
<dbReference type="EMBL" id="FNRL01000029">
    <property type="protein sequence ID" value="SEB01195.1"/>
    <property type="molecule type" value="Genomic_DNA"/>
</dbReference>
<evidence type="ECO:0000313" key="5">
    <source>
        <dbReference type="EMBL" id="SEB01195.1"/>
    </source>
</evidence>
<feature type="domain" description="ABC transporter" evidence="4">
    <location>
        <begin position="35"/>
        <end position="242"/>
    </location>
</feature>
<evidence type="ECO:0000313" key="6">
    <source>
        <dbReference type="Proteomes" id="UP000199656"/>
    </source>
</evidence>
<evidence type="ECO:0000256" key="2">
    <source>
        <dbReference type="ARBA" id="ARBA00022741"/>
    </source>
</evidence>
<keyword evidence="1" id="KW-0813">Transport</keyword>
<dbReference type="Pfam" id="PF00005">
    <property type="entry name" value="ABC_tran"/>
    <property type="match status" value="1"/>
</dbReference>
<keyword evidence="6" id="KW-1185">Reference proteome</keyword>
<dbReference type="InterPro" id="IPR027417">
    <property type="entry name" value="P-loop_NTPase"/>
</dbReference>
<proteinExistence type="predicted"/>
<dbReference type="GO" id="GO:0016887">
    <property type="term" value="F:ATP hydrolysis activity"/>
    <property type="evidence" value="ECO:0007669"/>
    <property type="project" value="InterPro"/>
</dbReference>
<sequence>MTLSTKIALKKNCVYISEFFIFTFLKHDHMSESVITLKNVRKAYQGNPVLEIPFLEVPVGIHWLKGQNGAGKTTCMKVIAGLIPFSGEILLREDISNKYNPVALRKAINYAEAEPLFPAYLTGNDLLALYMNTKGGDKDWINEVATQLGIHAYINFPVSSYSSGMLKKLSLLLAFTGTPQLILLDEPLITIDTAAVETLYGLIREKSEQGVSFIITSHQPIDESVIRLSGVLNVADKTITRN</sequence>
<dbReference type="GO" id="GO:0005524">
    <property type="term" value="F:ATP binding"/>
    <property type="evidence" value="ECO:0007669"/>
    <property type="project" value="UniProtKB-KW"/>
</dbReference>
<dbReference type="Gene3D" id="3.40.50.300">
    <property type="entry name" value="P-loop containing nucleotide triphosphate hydrolases"/>
    <property type="match status" value="1"/>
</dbReference>
<dbReference type="PANTHER" id="PTHR42939">
    <property type="entry name" value="ABC TRANSPORTER ATP-BINDING PROTEIN ALBC-RELATED"/>
    <property type="match status" value="1"/>
</dbReference>
<dbReference type="PANTHER" id="PTHR42939:SF1">
    <property type="entry name" value="ABC TRANSPORTER ATP-BINDING PROTEIN ALBC-RELATED"/>
    <property type="match status" value="1"/>
</dbReference>
<evidence type="ECO:0000256" key="3">
    <source>
        <dbReference type="ARBA" id="ARBA00022840"/>
    </source>
</evidence>
<dbReference type="InterPro" id="IPR051782">
    <property type="entry name" value="ABC_Transporter_VariousFunc"/>
</dbReference>
<dbReference type="STRING" id="408074.SAMN05660909_04700"/>
<name>A0A1H4FV56_9BACT</name>
<dbReference type="InterPro" id="IPR017871">
    <property type="entry name" value="ABC_transporter-like_CS"/>
</dbReference>
<evidence type="ECO:0000259" key="4">
    <source>
        <dbReference type="PROSITE" id="PS50893"/>
    </source>
</evidence>
<gene>
    <name evidence="5" type="ORF">SAMN05660909_04700</name>
</gene>